<dbReference type="InterPro" id="IPR035906">
    <property type="entry name" value="MetI-like_sf"/>
</dbReference>
<evidence type="ECO:0000256" key="7">
    <source>
        <dbReference type="ARBA" id="ARBA00022989"/>
    </source>
</evidence>
<keyword evidence="5" id="KW-0997">Cell inner membrane</keyword>
<evidence type="ECO:0000256" key="9">
    <source>
        <dbReference type="RuleBase" id="RU363032"/>
    </source>
</evidence>
<dbReference type="GO" id="GO:0043190">
    <property type="term" value="C:ATP-binding cassette (ABC) transporter complex"/>
    <property type="evidence" value="ECO:0007669"/>
    <property type="project" value="InterPro"/>
</dbReference>
<dbReference type="Gene3D" id="1.10.3720.10">
    <property type="entry name" value="MetI-like"/>
    <property type="match status" value="1"/>
</dbReference>
<evidence type="ECO:0000313" key="11">
    <source>
        <dbReference type="EMBL" id="PKU24390.1"/>
    </source>
</evidence>
<dbReference type="OrthoDB" id="9814550at2"/>
<dbReference type="InterPro" id="IPR010065">
    <property type="entry name" value="AA_ABC_transptr_permease_3TM"/>
</dbReference>
<accession>A0A2N3PVH6</accession>
<dbReference type="Proteomes" id="UP000233293">
    <property type="component" value="Unassembled WGS sequence"/>
</dbReference>
<evidence type="ECO:0000259" key="10">
    <source>
        <dbReference type="PROSITE" id="PS50928"/>
    </source>
</evidence>
<feature type="domain" description="ABC transmembrane type-1" evidence="10">
    <location>
        <begin position="22"/>
        <end position="218"/>
    </location>
</feature>
<dbReference type="PANTHER" id="PTHR30614">
    <property type="entry name" value="MEMBRANE COMPONENT OF AMINO ACID ABC TRANSPORTER"/>
    <property type="match status" value="1"/>
</dbReference>
<keyword evidence="6 9" id="KW-0812">Transmembrane</keyword>
<dbReference type="GO" id="GO:0022857">
    <property type="term" value="F:transmembrane transporter activity"/>
    <property type="evidence" value="ECO:0007669"/>
    <property type="project" value="InterPro"/>
</dbReference>
<dbReference type="Pfam" id="PF00528">
    <property type="entry name" value="BPD_transp_1"/>
    <property type="match status" value="1"/>
</dbReference>
<dbReference type="EMBL" id="PIUM01000012">
    <property type="protein sequence ID" value="PKU24390.1"/>
    <property type="molecule type" value="Genomic_DNA"/>
</dbReference>
<proteinExistence type="inferred from homology"/>
<reference evidence="12" key="1">
    <citation type="submission" date="2017-12" db="EMBL/GenBank/DDBJ databases">
        <title>Draft genome sequence of Telmatospirillum siberiense 26-4b1T, an acidotolerant peatland alphaproteobacterium potentially involved in sulfur cycling.</title>
        <authorList>
            <person name="Hausmann B."/>
            <person name="Pjevac P."/>
            <person name="Schreck K."/>
            <person name="Herbold C.W."/>
            <person name="Daims H."/>
            <person name="Wagner M."/>
            <person name="Pester M."/>
            <person name="Loy A."/>
        </authorList>
    </citation>
    <scope>NUCLEOTIDE SEQUENCE [LARGE SCALE GENOMIC DNA]</scope>
    <source>
        <strain evidence="12">26-4b1</strain>
    </source>
</reference>
<gene>
    <name evidence="11" type="ORF">CWS72_12230</name>
</gene>
<evidence type="ECO:0000256" key="2">
    <source>
        <dbReference type="ARBA" id="ARBA00010072"/>
    </source>
</evidence>
<evidence type="ECO:0000256" key="4">
    <source>
        <dbReference type="ARBA" id="ARBA00022475"/>
    </source>
</evidence>
<evidence type="ECO:0000256" key="5">
    <source>
        <dbReference type="ARBA" id="ARBA00022519"/>
    </source>
</evidence>
<dbReference type="PANTHER" id="PTHR30614:SF10">
    <property type="entry name" value="ARGININE ABC TRANSPORTER PERMEASE PROTEIN ARTM"/>
    <property type="match status" value="1"/>
</dbReference>
<feature type="transmembrane region" description="Helical" evidence="9">
    <location>
        <begin position="200"/>
        <end position="221"/>
    </location>
</feature>
<dbReference type="InterPro" id="IPR000515">
    <property type="entry name" value="MetI-like"/>
</dbReference>
<keyword evidence="7 9" id="KW-1133">Transmembrane helix</keyword>
<organism evidence="11 12">
    <name type="scientific">Telmatospirillum siberiense</name>
    <dbReference type="NCBI Taxonomy" id="382514"/>
    <lineage>
        <taxon>Bacteria</taxon>
        <taxon>Pseudomonadati</taxon>
        <taxon>Pseudomonadota</taxon>
        <taxon>Alphaproteobacteria</taxon>
        <taxon>Rhodospirillales</taxon>
        <taxon>Rhodospirillaceae</taxon>
        <taxon>Telmatospirillum</taxon>
    </lineage>
</organism>
<comment type="subcellular location">
    <subcellularLocation>
        <location evidence="1">Cell inner membrane</location>
        <topology evidence="1">Multi-pass membrane protein</topology>
    </subcellularLocation>
    <subcellularLocation>
        <location evidence="9">Cell membrane</location>
        <topology evidence="9">Multi-pass membrane protein</topology>
    </subcellularLocation>
</comment>
<sequence length="231" mass="25185">MGVDLSTLGGLSDTAALFGRGLVITLELLVVSTVLAMVLAVPLAVARLSANPFFRWPAFAYSAFFRGTPLLVQIFLFYYGLSQFPWIRQSIAWPFLRDAFPCAQVVLTLNMVAYVAEVVRGGIMAVPSGEKEAALSVGMGPFLMYRRIILPRAFRLMLPALSNEVAIQLKSTSLACTITLLDVTGVGRRLAAASYSTEPLIVAGVIYMILAFLIGRVFKLAEARLSFQRRA</sequence>
<dbReference type="SUPFAM" id="SSF161098">
    <property type="entry name" value="MetI-like"/>
    <property type="match status" value="1"/>
</dbReference>
<feature type="transmembrane region" description="Helical" evidence="9">
    <location>
        <begin position="58"/>
        <end position="79"/>
    </location>
</feature>
<keyword evidence="8 9" id="KW-0472">Membrane</keyword>
<evidence type="ECO:0000256" key="8">
    <source>
        <dbReference type="ARBA" id="ARBA00023136"/>
    </source>
</evidence>
<evidence type="ECO:0000256" key="6">
    <source>
        <dbReference type="ARBA" id="ARBA00022692"/>
    </source>
</evidence>
<feature type="transmembrane region" description="Helical" evidence="9">
    <location>
        <begin position="20"/>
        <end position="46"/>
    </location>
</feature>
<keyword evidence="4" id="KW-1003">Cell membrane</keyword>
<comment type="caution">
    <text evidence="11">The sequence shown here is derived from an EMBL/GenBank/DDBJ whole genome shotgun (WGS) entry which is preliminary data.</text>
</comment>
<evidence type="ECO:0000256" key="3">
    <source>
        <dbReference type="ARBA" id="ARBA00022448"/>
    </source>
</evidence>
<dbReference type="GO" id="GO:0006865">
    <property type="term" value="P:amino acid transport"/>
    <property type="evidence" value="ECO:0007669"/>
    <property type="project" value="TreeGrafter"/>
</dbReference>
<keyword evidence="12" id="KW-1185">Reference proteome</keyword>
<dbReference type="AlphaFoldDB" id="A0A2N3PVH6"/>
<protein>
    <submittedName>
        <fullName evidence="11">Amino acid ABC transporter permease</fullName>
    </submittedName>
</protein>
<comment type="similarity">
    <text evidence="2">Belongs to the binding-protein-dependent transport system permease family. HisMQ subfamily.</text>
</comment>
<dbReference type="InterPro" id="IPR043429">
    <property type="entry name" value="ArtM/GltK/GlnP/TcyL/YhdX-like"/>
</dbReference>
<name>A0A2N3PVH6_9PROT</name>
<evidence type="ECO:0000256" key="1">
    <source>
        <dbReference type="ARBA" id="ARBA00004429"/>
    </source>
</evidence>
<dbReference type="NCBIfam" id="TIGR01726">
    <property type="entry name" value="HEQRo_perm_3TM"/>
    <property type="match status" value="1"/>
</dbReference>
<dbReference type="CDD" id="cd06261">
    <property type="entry name" value="TM_PBP2"/>
    <property type="match status" value="1"/>
</dbReference>
<keyword evidence="3 9" id="KW-0813">Transport</keyword>
<dbReference type="PROSITE" id="PS50928">
    <property type="entry name" value="ABC_TM1"/>
    <property type="match status" value="1"/>
</dbReference>
<evidence type="ECO:0000313" key="12">
    <source>
        <dbReference type="Proteomes" id="UP000233293"/>
    </source>
</evidence>